<dbReference type="CDD" id="cd06154">
    <property type="entry name" value="YjgF_YER057c_UK114_like_6"/>
    <property type="match status" value="1"/>
</dbReference>
<dbReference type="InterPro" id="IPR006175">
    <property type="entry name" value="YjgF/YER057c/UK114"/>
</dbReference>
<dbReference type="EMBL" id="BHXQ01000006">
    <property type="protein sequence ID" value="GCC53129.1"/>
    <property type="molecule type" value="Genomic_DNA"/>
</dbReference>
<evidence type="ECO:0000313" key="2">
    <source>
        <dbReference type="Proteomes" id="UP000288227"/>
    </source>
</evidence>
<gene>
    <name evidence="1" type="ORF">SanaruYs_33720</name>
</gene>
<dbReference type="Gene3D" id="3.30.1330.40">
    <property type="entry name" value="RutC-like"/>
    <property type="match status" value="1"/>
</dbReference>
<dbReference type="InterPro" id="IPR035959">
    <property type="entry name" value="RutC-like_sf"/>
</dbReference>
<accession>A0A401UE08</accession>
<organism evidence="1 2">
    <name type="scientific">Chryseotalea sanaruensis</name>
    <dbReference type="NCBI Taxonomy" id="2482724"/>
    <lineage>
        <taxon>Bacteria</taxon>
        <taxon>Pseudomonadati</taxon>
        <taxon>Bacteroidota</taxon>
        <taxon>Cytophagia</taxon>
        <taxon>Cytophagales</taxon>
        <taxon>Chryseotaleaceae</taxon>
        <taxon>Chryseotalea</taxon>
    </lineage>
</organism>
<dbReference type="Pfam" id="PF01042">
    <property type="entry name" value="Ribonuc_L-PSP"/>
    <property type="match status" value="1"/>
</dbReference>
<comment type="caution">
    <text evidence="1">The sequence shown here is derived from an EMBL/GenBank/DDBJ whole genome shotgun (WGS) entry which is preliminary data.</text>
</comment>
<name>A0A401UE08_9BACT</name>
<sequence>MARKNFSSGAKWEDIVGYSRAVQVGNTLEVTGTVAADENGVVGKGDMYAQTKFALQKIEKVVKEAGFSMEDIVRTRLFVTDISKWEEAGKAHAEFFRVIKPCTTMLEVSKLIEPDYLIEIEATAIRP</sequence>
<dbReference type="Proteomes" id="UP000288227">
    <property type="component" value="Unassembled WGS sequence"/>
</dbReference>
<dbReference type="AlphaFoldDB" id="A0A401UE08"/>
<protein>
    <submittedName>
        <fullName evidence="1">RidA family protein</fullName>
    </submittedName>
</protein>
<dbReference type="OrthoDB" id="9799840at2"/>
<dbReference type="SUPFAM" id="SSF55298">
    <property type="entry name" value="YjgF-like"/>
    <property type="match status" value="1"/>
</dbReference>
<reference evidence="1 2" key="1">
    <citation type="submission" date="2018-11" db="EMBL/GenBank/DDBJ databases">
        <title>Chryseotalea sanarue gen. nov., sp., nov., a member of the family Cytophagaceae, isolated from a brackish lake in Hamamatsu Japan.</title>
        <authorList>
            <person name="Maejima Y."/>
            <person name="Iino T."/>
            <person name="Muraguchi Y."/>
            <person name="Fukuda K."/>
            <person name="Ohkuma M."/>
            <person name="Moriuchi R."/>
            <person name="Dohra H."/>
            <person name="Kimbara K."/>
            <person name="Shintani M."/>
        </authorList>
    </citation>
    <scope>NUCLEOTIDE SEQUENCE [LARGE SCALE GENOMIC DNA]</scope>
    <source>
        <strain evidence="1 2">Ys</strain>
    </source>
</reference>
<evidence type="ECO:0000313" key="1">
    <source>
        <dbReference type="EMBL" id="GCC53129.1"/>
    </source>
</evidence>
<proteinExistence type="predicted"/>
<keyword evidence="2" id="KW-1185">Reference proteome</keyword>
<dbReference type="RefSeq" id="WP_127123772.1">
    <property type="nucleotide sequence ID" value="NZ_BHXQ01000006.1"/>
</dbReference>
<dbReference type="PANTHER" id="PTHR43857">
    <property type="entry name" value="BLR7761 PROTEIN"/>
    <property type="match status" value="1"/>
</dbReference>
<dbReference type="PANTHER" id="PTHR43857:SF1">
    <property type="entry name" value="YJGH FAMILY PROTEIN"/>
    <property type="match status" value="1"/>
</dbReference>